<name>A0AAN8J5S5_PATCE</name>
<dbReference type="AlphaFoldDB" id="A0AAN8J5S5"/>
<organism evidence="1 2">
    <name type="scientific">Patella caerulea</name>
    <name type="common">Rayed Mediterranean limpet</name>
    <dbReference type="NCBI Taxonomy" id="87958"/>
    <lineage>
        <taxon>Eukaryota</taxon>
        <taxon>Metazoa</taxon>
        <taxon>Spiralia</taxon>
        <taxon>Lophotrochozoa</taxon>
        <taxon>Mollusca</taxon>
        <taxon>Gastropoda</taxon>
        <taxon>Patellogastropoda</taxon>
        <taxon>Patelloidea</taxon>
        <taxon>Patellidae</taxon>
        <taxon>Patella</taxon>
    </lineage>
</organism>
<proteinExistence type="predicted"/>
<reference evidence="1 2" key="1">
    <citation type="submission" date="2024-01" db="EMBL/GenBank/DDBJ databases">
        <title>The genome of the rayed Mediterranean limpet Patella caerulea (Linnaeus, 1758).</title>
        <authorList>
            <person name="Anh-Thu Weber A."/>
            <person name="Halstead-Nussloch G."/>
        </authorList>
    </citation>
    <scope>NUCLEOTIDE SEQUENCE [LARGE SCALE GENOMIC DNA]</scope>
    <source>
        <strain evidence="1">AATW-2023a</strain>
        <tissue evidence="1">Whole specimen</tissue>
    </source>
</reference>
<evidence type="ECO:0000313" key="2">
    <source>
        <dbReference type="Proteomes" id="UP001347796"/>
    </source>
</evidence>
<dbReference type="EMBL" id="JAZGQO010000014">
    <property type="protein sequence ID" value="KAK6170566.1"/>
    <property type="molecule type" value="Genomic_DNA"/>
</dbReference>
<evidence type="ECO:0000313" key="1">
    <source>
        <dbReference type="EMBL" id="KAK6170566.1"/>
    </source>
</evidence>
<protein>
    <submittedName>
        <fullName evidence="1">Uncharacterized protein</fullName>
    </submittedName>
</protein>
<accession>A0AAN8J5S5</accession>
<dbReference type="Proteomes" id="UP001347796">
    <property type="component" value="Unassembled WGS sequence"/>
</dbReference>
<keyword evidence="2" id="KW-1185">Reference proteome</keyword>
<sequence>MLYNDNNREKKTMLQMRDATVKHLIGEDNLEKLQRLAGPEEIQDAPGHQRDARPLHYLDYIPPTEKKHTQLSLVESVPQRKYARRHDSTVLNVMSSPPFVLVNVSKTIMKIGRI</sequence>
<comment type="caution">
    <text evidence="1">The sequence shown here is derived from an EMBL/GenBank/DDBJ whole genome shotgun (WGS) entry which is preliminary data.</text>
</comment>
<gene>
    <name evidence="1" type="ORF">SNE40_018931</name>
</gene>